<evidence type="ECO:0000256" key="4">
    <source>
        <dbReference type="ARBA" id="ARBA00022741"/>
    </source>
</evidence>
<feature type="domain" description="NB-ARC" evidence="7">
    <location>
        <begin position="182"/>
        <end position="346"/>
    </location>
</feature>
<dbReference type="Gene3D" id="3.80.10.10">
    <property type="entry name" value="Ribonuclease Inhibitor"/>
    <property type="match status" value="2"/>
</dbReference>
<evidence type="ECO:0000259" key="7">
    <source>
        <dbReference type="Pfam" id="PF00931"/>
    </source>
</evidence>
<organism evidence="11 12">
    <name type="scientific">Sorghum bicolor</name>
    <name type="common">Sorghum</name>
    <name type="synonym">Sorghum vulgare</name>
    <dbReference type="NCBI Taxonomy" id="4558"/>
    <lineage>
        <taxon>Eukaryota</taxon>
        <taxon>Viridiplantae</taxon>
        <taxon>Streptophyta</taxon>
        <taxon>Embryophyta</taxon>
        <taxon>Tracheophyta</taxon>
        <taxon>Spermatophyta</taxon>
        <taxon>Magnoliopsida</taxon>
        <taxon>Liliopsida</taxon>
        <taxon>Poales</taxon>
        <taxon>Poaceae</taxon>
        <taxon>PACMAD clade</taxon>
        <taxon>Panicoideae</taxon>
        <taxon>Andropogonodae</taxon>
        <taxon>Andropogoneae</taxon>
        <taxon>Sorghinae</taxon>
        <taxon>Sorghum</taxon>
    </lineage>
</organism>
<evidence type="ECO:0000256" key="3">
    <source>
        <dbReference type="ARBA" id="ARBA00022737"/>
    </source>
</evidence>
<dbReference type="Pfam" id="PF23559">
    <property type="entry name" value="WHD_DRP"/>
    <property type="match status" value="1"/>
</dbReference>
<dbReference type="EMBL" id="CM000764">
    <property type="protein sequence ID" value="KXG28022.1"/>
    <property type="molecule type" value="Genomic_DNA"/>
</dbReference>
<dbReference type="SUPFAM" id="SSF52058">
    <property type="entry name" value="L domain-like"/>
    <property type="match status" value="2"/>
</dbReference>
<dbReference type="Gramene" id="KXG28022">
    <property type="protein sequence ID" value="KXG28022"/>
    <property type="gene ID" value="SORBI_3005G076400"/>
</dbReference>
<reference evidence="12" key="3">
    <citation type="journal article" date="2018" name="Plant J.">
        <title>The Sorghum bicolor reference genome: improved assembly, gene annotations, a transcriptome atlas, and signatures of genome organization.</title>
        <authorList>
            <person name="McCormick R.F."/>
            <person name="Truong S.K."/>
            <person name="Sreedasyam A."/>
            <person name="Jenkins J."/>
            <person name="Shu S."/>
            <person name="Sims D."/>
            <person name="Kennedy M."/>
            <person name="Amirebrahimi M."/>
            <person name="Weers B.D."/>
            <person name="McKinley B."/>
            <person name="Mattison A."/>
            <person name="Morishige D.T."/>
            <person name="Grimwood J."/>
            <person name="Schmutz J."/>
            <person name="Mullet J.E."/>
        </authorList>
    </citation>
    <scope>NUCLEOTIDE SEQUENCE [LARGE SCALE GENOMIC DNA]</scope>
    <source>
        <strain evidence="12">cv. BTx623</strain>
    </source>
</reference>
<dbReference type="FunFam" id="1.10.10.10:FF:000322">
    <property type="entry name" value="Probable disease resistance protein At1g63360"/>
    <property type="match status" value="1"/>
</dbReference>
<dbReference type="STRING" id="4558.A0A1B6PQS4"/>
<dbReference type="InterPro" id="IPR036388">
    <property type="entry name" value="WH-like_DNA-bd_sf"/>
</dbReference>
<dbReference type="InterPro" id="IPR041118">
    <property type="entry name" value="Rx_N"/>
</dbReference>
<keyword evidence="4" id="KW-0547">Nucleotide-binding</keyword>
<evidence type="ECO:0000313" key="12">
    <source>
        <dbReference type="Proteomes" id="UP000000768"/>
    </source>
</evidence>
<evidence type="ECO:0000256" key="6">
    <source>
        <dbReference type="ARBA" id="ARBA00022840"/>
    </source>
</evidence>
<dbReference type="InterPro" id="IPR027417">
    <property type="entry name" value="P-loop_NTPase"/>
</dbReference>
<keyword evidence="2" id="KW-0433">Leucine-rich repeat</keyword>
<dbReference type="GO" id="GO:0005524">
    <property type="term" value="F:ATP binding"/>
    <property type="evidence" value="ECO:0007669"/>
    <property type="project" value="UniProtKB-KW"/>
</dbReference>
<keyword evidence="3" id="KW-0677">Repeat</keyword>
<dbReference type="InterPro" id="IPR058922">
    <property type="entry name" value="WHD_DRP"/>
</dbReference>
<dbReference type="eggNOG" id="KOG4658">
    <property type="taxonomic scope" value="Eukaryota"/>
</dbReference>
<reference evidence="11" key="2">
    <citation type="submission" date="2017-02" db="EMBL/GenBank/DDBJ databases">
        <title>WGS assembly of Sorghum bicolor.</title>
        <authorList>
            <person name="Paterson A."/>
            <person name="Mullet J."/>
            <person name="Bowers J."/>
            <person name="Bruggmann R."/>
            <person name="Dubchak I."/>
            <person name="Grimwood J."/>
            <person name="Gundlach H."/>
            <person name="Haberer G."/>
            <person name="Hellsten U."/>
            <person name="Mitros T."/>
            <person name="Poliakov A."/>
            <person name="Schmutz J."/>
            <person name="Spannagl M."/>
            <person name="Tang H."/>
            <person name="Wang X."/>
            <person name="Wicker T."/>
            <person name="Bharti A."/>
            <person name="Chapman J."/>
            <person name="Feltus F."/>
            <person name="Gowik U."/>
            <person name="Grigoriev I."/>
            <person name="Lyons E."/>
            <person name="Maher C."/>
            <person name="Martis M."/>
            <person name="Narechania A."/>
            <person name="Otillar R."/>
            <person name="Penning B."/>
            <person name="Salamov A."/>
            <person name="Wang Y."/>
            <person name="Zhang L."/>
            <person name="Carpita N."/>
            <person name="Freeling M."/>
            <person name="Gingle A."/>
            <person name="Hash C."/>
            <person name="Keller B."/>
            <person name="Klein P."/>
            <person name="Kresovich S."/>
            <person name="Mccann M."/>
            <person name="Ming R."/>
            <person name="Peterson D."/>
            <person name="Rahman M."/>
            <person name="Ware D."/>
            <person name="Westhoff P."/>
            <person name="Mayer K."/>
            <person name="Messing J."/>
            <person name="Sims D."/>
            <person name="Jenkins J."/>
            <person name="Shu S."/>
            <person name="Rokhsar D."/>
        </authorList>
    </citation>
    <scope>NUCLEOTIDE SEQUENCE</scope>
</reference>
<dbReference type="GO" id="GO:0009626">
    <property type="term" value="P:plant-type hypersensitive response"/>
    <property type="evidence" value="ECO:0007669"/>
    <property type="project" value="UniProtKB-ARBA"/>
</dbReference>
<evidence type="ECO:0000259" key="9">
    <source>
        <dbReference type="Pfam" id="PF23559"/>
    </source>
</evidence>
<protein>
    <submittedName>
        <fullName evidence="11">Uncharacterized protein</fullName>
    </submittedName>
</protein>
<dbReference type="GO" id="GO:0042742">
    <property type="term" value="P:defense response to bacterium"/>
    <property type="evidence" value="ECO:0007669"/>
    <property type="project" value="UniProtKB-ARBA"/>
</dbReference>
<dbReference type="SUPFAM" id="SSF52540">
    <property type="entry name" value="P-loop containing nucleoside triphosphate hydrolases"/>
    <property type="match status" value="1"/>
</dbReference>
<dbReference type="Gene3D" id="1.10.8.430">
    <property type="entry name" value="Helical domain of apoptotic protease-activating factors"/>
    <property type="match status" value="1"/>
</dbReference>
<keyword evidence="5" id="KW-0611">Plant defense</keyword>
<dbReference type="InterPro" id="IPR032675">
    <property type="entry name" value="LRR_dom_sf"/>
</dbReference>
<keyword evidence="12" id="KW-1185">Reference proteome</keyword>
<dbReference type="InterPro" id="IPR002182">
    <property type="entry name" value="NB-ARC"/>
</dbReference>
<dbReference type="OrthoDB" id="1658288at2759"/>
<feature type="domain" description="Disease resistance protein winged helix" evidence="9">
    <location>
        <begin position="435"/>
        <end position="505"/>
    </location>
</feature>
<dbReference type="OMA" id="EAISSCW"/>
<dbReference type="GO" id="GO:0002758">
    <property type="term" value="P:innate immune response-activating signaling pathway"/>
    <property type="evidence" value="ECO:0007669"/>
    <property type="project" value="UniProtKB-ARBA"/>
</dbReference>
<evidence type="ECO:0000256" key="2">
    <source>
        <dbReference type="ARBA" id="ARBA00022614"/>
    </source>
</evidence>
<comment type="similarity">
    <text evidence="1">Belongs to the disease resistance NB-LRR family.</text>
</comment>
<dbReference type="Pfam" id="PF18052">
    <property type="entry name" value="Rx_N"/>
    <property type="match status" value="1"/>
</dbReference>
<dbReference type="InParanoid" id="A0A1B6PQS4"/>
<dbReference type="GO" id="GO:0043531">
    <property type="term" value="F:ADP binding"/>
    <property type="evidence" value="ECO:0007669"/>
    <property type="project" value="InterPro"/>
</dbReference>
<proteinExistence type="inferred from homology"/>
<reference evidence="11 12" key="1">
    <citation type="journal article" date="2009" name="Nature">
        <title>The Sorghum bicolor genome and the diversification of grasses.</title>
        <authorList>
            <person name="Paterson A.H."/>
            <person name="Bowers J.E."/>
            <person name="Bruggmann R."/>
            <person name="Dubchak I."/>
            <person name="Grimwood J."/>
            <person name="Gundlach H."/>
            <person name="Haberer G."/>
            <person name="Hellsten U."/>
            <person name="Mitros T."/>
            <person name="Poliakov A."/>
            <person name="Schmutz J."/>
            <person name="Spannagl M."/>
            <person name="Tang H."/>
            <person name="Wang X."/>
            <person name="Wicker T."/>
            <person name="Bharti A.K."/>
            <person name="Chapman J."/>
            <person name="Feltus F.A."/>
            <person name="Gowik U."/>
            <person name="Grigoriev I.V."/>
            <person name="Lyons E."/>
            <person name="Maher C.A."/>
            <person name="Martis M."/>
            <person name="Narechania A."/>
            <person name="Otillar R.P."/>
            <person name="Penning B.W."/>
            <person name="Salamov A.A."/>
            <person name="Wang Y."/>
            <person name="Zhang L."/>
            <person name="Carpita N.C."/>
            <person name="Freeling M."/>
            <person name="Gingle A.R."/>
            <person name="Hash C.T."/>
            <person name="Keller B."/>
            <person name="Klein P."/>
            <person name="Kresovich S."/>
            <person name="McCann M.C."/>
            <person name="Ming R."/>
            <person name="Peterson D.G."/>
            <person name="Mehboob-ur-Rahman"/>
            <person name="Ware D."/>
            <person name="Westhoff P."/>
            <person name="Mayer K.F."/>
            <person name="Messing J."/>
            <person name="Rokhsar D.S."/>
        </authorList>
    </citation>
    <scope>NUCLEOTIDE SEQUENCE [LARGE SCALE GENOMIC DNA]</scope>
    <source>
        <strain evidence="12">cv. BTx623</strain>
    </source>
</reference>
<dbReference type="InterPro" id="IPR056789">
    <property type="entry name" value="LRR_R13L1-DRL21"/>
</dbReference>
<dbReference type="InterPro" id="IPR042197">
    <property type="entry name" value="Apaf_helical"/>
</dbReference>
<dbReference type="PANTHER" id="PTHR36766">
    <property type="entry name" value="PLANT BROAD-SPECTRUM MILDEW RESISTANCE PROTEIN RPW8"/>
    <property type="match status" value="1"/>
</dbReference>
<evidence type="ECO:0000259" key="10">
    <source>
        <dbReference type="Pfam" id="PF25019"/>
    </source>
</evidence>
<gene>
    <name evidence="11" type="ORF">SORBI_3005G076400</name>
</gene>
<accession>A0A1B6PQS4</accession>
<dbReference type="PRINTS" id="PR00364">
    <property type="entry name" value="DISEASERSIST"/>
</dbReference>
<evidence type="ECO:0000256" key="5">
    <source>
        <dbReference type="ARBA" id="ARBA00022821"/>
    </source>
</evidence>
<sequence length="1186" mass="134348">MTGLEAALASGLLKVTGSKLFPLIASEFASIMGVTKDLSELQDILAEITSWLFTVRDRIESEPSCRWVLKLKNVAYDIDDLLNEVLIEEEKHKMGINGDNCSRADYFCAKPKSFLFRCKMAHKIKAIKHRFSEIVRQRSDVSTILNNLPSYQHFPSKKRANGEMSLLCNVEQSRIPIRNLEKDGIIKKLIESNEGENVWIVSIVGLGGSGKTTLAKQICHDVKIKQHFKSTIFWVHVSEEFDVKELIGKLFETILEQKSDLHAQQHMVDAISSKLRGKKFLLVLDDAWHDDRLDWEQFMVHVNFGAPGSKILLTTRDEKVAEAAKSRNIFSLAFLSEVESWNLFLESSGLVEDDLEYEFMQVGKEIVNKCGGVPLAIRTLGCVLYDKRKINTWRAIRASNLWNVDSIKDRVFASLKLSYIHLPDHLKQCFTFCSIFPKGYEITKDHLIAQWIAHGFINAMNEELPEDIGSAYFDSLTKLCFLQDAPRKIFTCQLVYKMHDLIHDLTRQILQHEMVTSLQKNITPNCILRCRYLSLTSTTEKVSSNLFDKAHALYVSGGNISFEKPMKKCCNIRSVVLDYTSDTPFPLFILKFQFLGYLKICNVNCTEFPEAISSCWNLQALHIMQCKGFSMLPESIGKLKKLRTLELLMVTDIRSLPQSIGDCQDLRSLQIYYCNTLIEIPSSIGKIEKLNVLGIVNCVCLNNQLQNFTWEPRNLDTVNLSGCHNLRDLPSAFSCRTLRTMDLSRTDITLLPQWVTLISTLECIKLEYCTKLVELPKDITNLRRLEVLYLNGCSKLRCMPSGFGQLTRLRWLGLFVVGCDGDAARISELENLDMISGWLRICNLKYLKDLGDAKKACLKKKHNIHSLTLNWSRYETEEELVSDIEEDLSVLDSLEPPSGIEFLQVIGYLGPHLPCWMRKQSDSSCSGSIMTNQTSSPKFLWLTELSLELLLNLKSLQGLVELPSLWALSLIGMPNLEELWITDGLEIGDEQVGVKYCFPVLTNLHIERCPKLFVKPWLPPGLEILTFEESNEQLLSPGSLFSCQPTPPVSSSCSALVTVPMLKELRLHRVTGSAPVWEVLQHLTSLQLLHITRCSTLCKLPEGIQHLTSLQQLALAECSALESLPQSIKRLTALKKLFVSGCRGLTERCEEGVGDDWHLISHIPDVMVDDIELLLQRHRACASATS</sequence>
<feature type="domain" description="R13L1/DRL21-like LRR repeat region" evidence="10">
    <location>
        <begin position="826"/>
        <end position="973"/>
    </location>
</feature>
<dbReference type="Gene3D" id="1.20.5.4130">
    <property type="match status" value="1"/>
</dbReference>
<dbReference type="Gene3D" id="1.10.10.10">
    <property type="entry name" value="Winged helix-like DNA-binding domain superfamily/Winged helix DNA-binding domain"/>
    <property type="match status" value="1"/>
</dbReference>
<dbReference type="Gene3D" id="3.40.50.300">
    <property type="entry name" value="P-loop containing nucleotide triphosphate hydrolases"/>
    <property type="match status" value="1"/>
</dbReference>
<evidence type="ECO:0000256" key="1">
    <source>
        <dbReference type="ARBA" id="ARBA00008894"/>
    </source>
</evidence>
<dbReference type="Proteomes" id="UP000000768">
    <property type="component" value="Chromosome 5"/>
</dbReference>
<evidence type="ECO:0000259" key="8">
    <source>
        <dbReference type="Pfam" id="PF18052"/>
    </source>
</evidence>
<keyword evidence="6" id="KW-0067">ATP-binding</keyword>
<dbReference type="EMBL" id="CM000764">
    <property type="protein sequence ID" value="OQU83094.1"/>
    <property type="molecule type" value="Genomic_DNA"/>
</dbReference>
<dbReference type="AlphaFoldDB" id="A0A1B6PQS4"/>
<evidence type="ECO:0000313" key="11">
    <source>
        <dbReference type="EMBL" id="KXG28022.1"/>
    </source>
</evidence>
<feature type="domain" description="Disease resistance N-terminal" evidence="8">
    <location>
        <begin position="15"/>
        <end position="102"/>
    </location>
</feature>
<dbReference type="Gramene" id="OQU83094">
    <property type="protein sequence ID" value="OQU83094"/>
    <property type="gene ID" value="SORBI_3005G076400"/>
</dbReference>
<dbReference type="Pfam" id="PF25019">
    <property type="entry name" value="LRR_R13L1-DRL21"/>
    <property type="match status" value="1"/>
</dbReference>
<name>A0A1B6PQS4_SORBI</name>
<dbReference type="PANTHER" id="PTHR36766:SF34">
    <property type="entry name" value="NB-ARC DOMAIN-CONTAINING PROTEIN"/>
    <property type="match status" value="1"/>
</dbReference>
<dbReference type="Pfam" id="PF00931">
    <property type="entry name" value="NB-ARC"/>
    <property type="match status" value="1"/>
</dbReference>